<dbReference type="GO" id="GO:0046983">
    <property type="term" value="F:protein dimerization activity"/>
    <property type="evidence" value="ECO:0007669"/>
    <property type="project" value="InterPro"/>
</dbReference>
<dbReference type="CDD" id="cd16917">
    <property type="entry name" value="HATPase_UhpB-NarQ-NarX-like"/>
    <property type="match status" value="1"/>
</dbReference>
<feature type="transmembrane region" description="Helical" evidence="5">
    <location>
        <begin position="135"/>
        <end position="153"/>
    </location>
</feature>
<protein>
    <submittedName>
        <fullName evidence="7">Sensor histidine kinase</fullName>
    </submittedName>
</protein>
<dbReference type="Pfam" id="PF07730">
    <property type="entry name" value="HisKA_3"/>
    <property type="match status" value="1"/>
</dbReference>
<name>A0A4Q2UPH3_9BACT</name>
<feature type="transmembrane region" description="Helical" evidence="5">
    <location>
        <begin position="37"/>
        <end position="53"/>
    </location>
</feature>
<dbReference type="GO" id="GO:0016020">
    <property type="term" value="C:membrane"/>
    <property type="evidence" value="ECO:0007669"/>
    <property type="project" value="InterPro"/>
</dbReference>
<dbReference type="EMBL" id="SBLB01000001">
    <property type="protein sequence ID" value="RYC70792.1"/>
    <property type="molecule type" value="Genomic_DNA"/>
</dbReference>
<reference evidence="7 8" key="1">
    <citation type="submission" date="2019-01" db="EMBL/GenBank/DDBJ databases">
        <title>Spirosoma flava sp. nov., a propanil-degrading bacterium isolated from herbicide-contaminated soil.</title>
        <authorList>
            <person name="Zhang L."/>
            <person name="Jiang J.-D."/>
        </authorList>
    </citation>
    <scope>NUCLEOTIDE SEQUENCE [LARGE SCALE GENOMIC DNA]</scope>
    <source>
        <strain evidence="7 8">TY50</strain>
    </source>
</reference>
<feature type="transmembrane region" description="Helical" evidence="5">
    <location>
        <begin position="12"/>
        <end position="30"/>
    </location>
</feature>
<dbReference type="GO" id="GO:0000155">
    <property type="term" value="F:phosphorelay sensor kinase activity"/>
    <property type="evidence" value="ECO:0007669"/>
    <property type="project" value="InterPro"/>
</dbReference>
<keyword evidence="8" id="KW-1185">Reference proteome</keyword>
<dbReference type="PROSITE" id="PS50109">
    <property type="entry name" value="HIS_KIN"/>
    <property type="match status" value="1"/>
</dbReference>
<evidence type="ECO:0000256" key="2">
    <source>
        <dbReference type="ARBA" id="ARBA00022777"/>
    </source>
</evidence>
<evidence type="ECO:0000313" key="7">
    <source>
        <dbReference type="EMBL" id="RYC70792.1"/>
    </source>
</evidence>
<evidence type="ECO:0000259" key="6">
    <source>
        <dbReference type="PROSITE" id="PS50109"/>
    </source>
</evidence>
<evidence type="ECO:0000256" key="3">
    <source>
        <dbReference type="ARBA" id="ARBA00023012"/>
    </source>
</evidence>
<evidence type="ECO:0000256" key="4">
    <source>
        <dbReference type="SAM" id="Coils"/>
    </source>
</evidence>
<keyword evidence="5" id="KW-1133">Transmembrane helix</keyword>
<evidence type="ECO:0000256" key="1">
    <source>
        <dbReference type="ARBA" id="ARBA00022679"/>
    </source>
</evidence>
<dbReference type="InterPro" id="IPR050482">
    <property type="entry name" value="Sensor_HK_TwoCompSys"/>
</dbReference>
<gene>
    <name evidence="7" type="ORF">EQG79_01170</name>
</gene>
<dbReference type="InterPro" id="IPR005467">
    <property type="entry name" value="His_kinase_dom"/>
</dbReference>
<dbReference type="Proteomes" id="UP000290407">
    <property type="component" value="Unassembled WGS sequence"/>
</dbReference>
<keyword evidence="3" id="KW-0902">Two-component regulatory system</keyword>
<feature type="transmembrane region" description="Helical" evidence="5">
    <location>
        <begin position="160"/>
        <end position="183"/>
    </location>
</feature>
<evidence type="ECO:0000313" key="8">
    <source>
        <dbReference type="Proteomes" id="UP000290407"/>
    </source>
</evidence>
<feature type="transmembrane region" description="Helical" evidence="5">
    <location>
        <begin position="102"/>
        <end position="123"/>
    </location>
</feature>
<keyword evidence="1" id="KW-0808">Transferase</keyword>
<dbReference type="Pfam" id="PF02518">
    <property type="entry name" value="HATPase_c"/>
    <property type="match status" value="1"/>
</dbReference>
<keyword evidence="4" id="KW-0175">Coiled coil</keyword>
<dbReference type="Gene3D" id="3.30.565.10">
    <property type="entry name" value="Histidine kinase-like ATPase, C-terminal domain"/>
    <property type="match status" value="1"/>
</dbReference>
<dbReference type="InterPro" id="IPR011712">
    <property type="entry name" value="Sig_transdc_His_kin_sub3_dim/P"/>
</dbReference>
<sequence length="457" mass="51364">MALPAAYTTLRLFLDGMLCMMALYALLSYFQQQKSIYWQYALYILCMVATFWIDDIGYGKVDYLPGADYRAALLETIAFVLYIRFAVLLMNIAVQDSVSYRILWVITTILMAGALLDTVLWLAGASDSLRSTLYTINRFSVAAGALLVMPRILRLRQAVVTYFIVGSLLFTSGCLLALCINFIPALFTRQIDHPFTYPITFMQLGVVGEVLCFTLGMSLRNRENEQEKIKYQAQLIEQLLENERKQQKLQRIRDDIARDLHDDVGSDLSSINLLSQAAARQLDRQPDEARALILTIGQTSQRVVATMREIVWSLNSAQTSLESFSFRLRETASLLFDHQPTELHLDLPLDSDPTWVLPAEGRRDLFLMVKEMLHNAVRHAQASHVYVQVRQQAGVLQVSVRDDGRGFRVADRTTGNGLRSLNQRAASLSGQLHIESAPGAGTLVTFQCPLAEDVVIA</sequence>
<dbReference type="AlphaFoldDB" id="A0A4Q2UPH3"/>
<dbReference type="InterPro" id="IPR003594">
    <property type="entry name" value="HATPase_dom"/>
</dbReference>
<dbReference type="Gene3D" id="1.20.5.1930">
    <property type="match status" value="1"/>
</dbReference>
<feature type="domain" description="Histidine kinase" evidence="6">
    <location>
        <begin position="259"/>
        <end position="452"/>
    </location>
</feature>
<dbReference type="SUPFAM" id="SSF55874">
    <property type="entry name" value="ATPase domain of HSP90 chaperone/DNA topoisomerase II/histidine kinase"/>
    <property type="match status" value="1"/>
</dbReference>
<dbReference type="InterPro" id="IPR036890">
    <property type="entry name" value="HATPase_C_sf"/>
</dbReference>
<feature type="transmembrane region" description="Helical" evidence="5">
    <location>
        <begin position="73"/>
        <end position="90"/>
    </location>
</feature>
<dbReference type="Pfam" id="PF07695">
    <property type="entry name" value="7TMR-DISM_7TM"/>
    <property type="match status" value="1"/>
</dbReference>
<comment type="caution">
    <text evidence="7">The sequence shown here is derived from an EMBL/GenBank/DDBJ whole genome shotgun (WGS) entry which is preliminary data.</text>
</comment>
<feature type="transmembrane region" description="Helical" evidence="5">
    <location>
        <begin position="195"/>
        <end position="219"/>
    </location>
</feature>
<evidence type="ECO:0000256" key="5">
    <source>
        <dbReference type="SAM" id="Phobius"/>
    </source>
</evidence>
<keyword evidence="5" id="KW-0812">Transmembrane</keyword>
<keyword evidence="5" id="KW-0472">Membrane</keyword>
<dbReference type="InterPro" id="IPR011623">
    <property type="entry name" value="7TMR_DISM_rcpt_extracell_dom1"/>
</dbReference>
<dbReference type="PANTHER" id="PTHR24421">
    <property type="entry name" value="NITRATE/NITRITE SENSOR PROTEIN NARX-RELATED"/>
    <property type="match status" value="1"/>
</dbReference>
<keyword evidence="2 7" id="KW-0418">Kinase</keyword>
<feature type="coiled-coil region" evidence="4">
    <location>
        <begin position="222"/>
        <end position="255"/>
    </location>
</feature>
<accession>A0A4Q2UPH3</accession>
<organism evidence="7 8">
    <name type="scientific">Spirosoma sordidisoli</name>
    <dbReference type="NCBI Taxonomy" id="2502893"/>
    <lineage>
        <taxon>Bacteria</taxon>
        <taxon>Pseudomonadati</taxon>
        <taxon>Bacteroidota</taxon>
        <taxon>Cytophagia</taxon>
        <taxon>Cytophagales</taxon>
        <taxon>Cytophagaceae</taxon>
        <taxon>Spirosoma</taxon>
    </lineage>
</organism>
<proteinExistence type="predicted"/>
<dbReference type="RefSeq" id="WP_129599174.1">
    <property type="nucleotide sequence ID" value="NZ_SBLB01000001.1"/>
</dbReference>
<dbReference type="SMART" id="SM00387">
    <property type="entry name" value="HATPase_c"/>
    <property type="match status" value="1"/>
</dbReference>